<feature type="transmembrane region" description="Helical" evidence="7">
    <location>
        <begin position="311"/>
        <end position="327"/>
    </location>
</feature>
<dbReference type="InterPro" id="IPR050638">
    <property type="entry name" value="AA-Vitamin_Transporters"/>
</dbReference>
<evidence type="ECO:0000313" key="9">
    <source>
        <dbReference type="EMBL" id="SDW77806.1"/>
    </source>
</evidence>
<evidence type="ECO:0000256" key="1">
    <source>
        <dbReference type="ARBA" id="ARBA00004141"/>
    </source>
</evidence>
<organism evidence="9 10">
    <name type="scientific">Albimonas donghaensis</name>
    <dbReference type="NCBI Taxonomy" id="356660"/>
    <lineage>
        <taxon>Bacteria</taxon>
        <taxon>Pseudomonadati</taxon>
        <taxon>Pseudomonadota</taxon>
        <taxon>Alphaproteobacteria</taxon>
        <taxon>Rhodobacterales</taxon>
        <taxon>Paracoccaceae</taxon>
        <taxon>Albimonas</taxon>
    </lineage>
</organism>
<dbReference type="GO" id="GO:0016020">
    <property type="term" value="C:membrane"/>
    <property type="evidence" value="ECO:0007669"/>
    <property type="project" value="UniProtKB-SubCell"/>
</dbReference>
<dbReference type="PANTHER" id="PTHR32322">
    <property type="entry name" value="INNER MEMBRANE TRANSPORTER"/>
    <property type="match status" value="1"/>
</dbReference>
<comment type="similarity">
    <text evidence="2">Belongs to the EamA transporter family.</text>
</comment>
<comment type="subcellular location">
    <subcellularLocation>
        <location evidence="1">Membrane</location>
        <topology evidence="1">Multi-pass membrane protein</topology>
    </subcellularLocation>
</comment>
<feature type="transmembrane region" description="Helical" evidence="7">
    <location>
        <begin position="41"/>
        <end position="60"/>
    </location>
</feature>
<dbReference type="Proteomes" id="UP000199118">
    <property type="component" value="Unassembled WGS sequence"/>
</dbReference>
<dbReference type="InterPro" id="IPR000620">
    <property type="entry name" value="EamA_dom"/>
</dbReference>
<dbReference type="AlphaFoldDB" id="A0A1H2WBE5"/>
<gene>
    <name evidence="9" type="ORF">SAMN05444336_102322</name>
</gene>
<evidence type="ECO:0000256" key="3">
    <source>
        <dbReference type="ARBA" id="ARBA00022692"/>
    </source>
</evidence>
<feature type="domain" description="EamA" evidence="8">
    <location>
        <begin position="42"/>
        <end position="174"/>
    </location>
</feature>
<feature type="transmembrane region" description="Helical" evidence="7">
    <location>
        <begin position="217"/>
        <end position="238"/>
    </location>
</feature>
<keyword evidence="4 7" id="KW-1133">Transmembrane helix</keyword>
<proteinExistence type="inferred from homology"/>
<accession>A0A1H2WBE5</accession>
<keyword evidence="10" id="KW-1185">Reference proteome</keyword>
<evidence type="ECO:0000256" key="6">
    <source>
        <dbReference type="SAM" id="MobiDB-lite"/>
    </source>
</evidence>
<feature type="transmembrane region" description="Helical" evidence="7">
    <location>
        <begin position="250"/>
        <end position="273"/>
    </location>
</feature>
<feature type="transmembrane region" description="Helical" evidence="7">
    <location>
        <begin position="130"/>
        <end position="151"/>
    </location>
</feature>
<keyword evidence="3 7" id="KW-0812">Transmembrane</keyword>
<feature type="transmembrane region" description="Helical" evidence="7">
    <location>
        <begin position="104"/>
        <end position="124"/>
    </location>
</feature>
<evidence type="ECO:0000256" key="2">
    <source>
        <dbReference type="ARBA" id="ARBA00007362"/>
    </source>
</evidence>
<sequence>MRSRGAISLTLATSPPFPPYPSGPHPPDTPPKMPTTPRDRALGHLAMLGFALVIAGSFSLGSRAANLIAPEALSATRFAIAVMALGAAASVGPGIRRSQLVSPWRYPVLGALLAAYFILMFEALKTTDPVSTGAVFTLTPLLSAGFAWLLLRQVMPPRMAFALTLGAAGAVWVIFKGDAARLAAFDVGRGEAIYFVGVALHALYTPLLRKLNRGEPAVAYSFWTILACLGWALAYAAWTGSLFETDWGALPGIVWVAIFYVALGATALTSFCLQFAAMRLPAGKVMAYGYLTPSVIVLWEGIFAGDWPRETTLLGIGATILAMLLLLKNQETAPA</sequence>
<evidence type="ECO:0000256" key="5">
    <source>
        <dbReference type="ARBA" id="ARBA00023136"/>
    </source>
</evidence>
<dbReference type="InterPro" id="IPR037185">
    <property type="entry name" value="EmrE-like"/>
</dbReference>
<feature type="compositionally biased region" description="Pro residues" evidence="6">
    <location>
        <begin position="15"/>
        <end position="34"/>
    </location>
</feature>
<dbReference type="PANTHER" id="PTHR32322:SF2">
    <property type="entry name" value="EAMA DOMAIN-CONTAINING PROTEIN"/>
    <property type="match status" value="1"/>
</dbReference>
<protein>
    <submittedName>
        <fullName evidence="9">Permease of the drug/metabolite transporter (DMT) superfamily</fullName>
    </submittedName>
</protein>
<evidence type="ECO:0000256" key="4">
    <source>
        <dbReference type="ARBA" id="ARBA00022989"/>
    </source>
</evidence>
<reference evidence="9 10" key="1">
    <citation type="submission" date="2016-10" db="EMBL/GenBank/DDBJ databases">
        <authorList>
            <person name="de Groot N.N."/>
        </authorList>
    </citation>
    <scope>NUCLEOTIDE SEQUENCE [LARGE SCALE GENOMIC DNA]</scope>
    <source>
        <strain evidence="9 10">DSM 17890</strain>
    </source>
</reference>
<name>A0A1H2WBE5_9RHOB</name>
<dbReference type="EMBL" id="FNMZ01000002">
    <property type="protein sequence ID" value="SDW77806.1"/>
    <property type="molecule type" value="Genomic_DNA"/>
</dbReference>
<keyword evidence="5 7" id="KW-0472">Membrane</keyword>
<evidence type="ECO:0000313" key="10">
    <source>
        <dbReference type="Proteomes" id="UP000199118"/>
    </source>
</evidence>
<feature type="region of interest" description="Disordered" evidence="6">
    <location>
        <begin position="1"/>
        <end position="37"/>
    </location>
</feature>
<feature type="transmembrane region" description="Helical" evidence="7">
    <location>
        <begin position="187"/>
        <end position="205"/>
    </location>
</feature>
<feature type="domain" description="EamA" evidence="8">
    <location>
        <begin position="192"/>
        <end position="327"/>
    </location>
</feature>
<feature type="transmembrane region" description="Helical" evidence="7">
    <location>
        <begin position="72"/>
        <end position="92"/>
    </location>
</feature>
<feature type="transmembrane region" description="Helical" evidence="7">
    <location>
        <begin position="158"/>
        <end position="175"/>
    </location>
</feature>
<feature type="transmembrane region" description="Helical" evidence="7">
    <location>
        <begin position="285"/>
        <end position="305"/>
    </location>
</feature>
<dbReference type="STRING" id="356660.SAMN05444336_102322"/>
<evidence type="ECO:0000256" key="7">
    <source>
        <dbReference type="SAM" id="Phobius"/>
    </source>
</evidence>
<dbReference type="Pfam" id="PF00892">
    <property type="entry name" value="EamA"/>
    <property type="match status" value="2"/>
</dbReference>
<dbReference type="SUPFAM" id="SSF103481">
    <property type="entry name" value="Multidrug resistance efflux transporter EmrE"/>
    <property type="match status" value="2"/>
</dbReference>
<evidence type="ECO:0000259" key="8">
    <source>
        <dbReference type="Pfam" id="PF00892"/>
    </source>
</evidence>